<dbReference type="EMBL" id="CAACVJ010000246">
    <property type="protein sequence ID" value="VEP15247.1"/>
    <property type="molecule type" value="Genomic_DNA"/>
</dbReference>
<gene>
    <name evidence="2" type="ORF">H1P_320018</name>
</gene>
<evidence type="ECO:0000313" key="2">
    <source>
        <dbReference type="EMBL" id="VEP15247.1"/>
    </source>
</evidence>
<accession>A0A563VUY3</accession>
<protein>
    <submittedName>
        <fullName evidence="2">Uncharacterized protein</fullName>
    </submittedName>
</protein>
<dbReference type="AlphaFoldDB" id="A0A563VUY3"/>
<keyword evidence="3" id="KW-1185">Reference proteome</keyword>
<feature type="compositionally biased region" description="Polar residues" evidence="1">
    <location>
        <begin position="1"/>
        <end position="17"/>
    </location>
</feature>
<proteinExistence type="predicted"/>
<feature type="region of interest" description="Disordered" evidence="1">
    <location>
        <begin position="1"/>
        <end position="23"/>
    </location>
</feature>
<organism evidence="2 3">
    <name type="scientific">Hyella patelloides LEGE 07179</name>
    <dbReference type="NCBI Taxonomy" id="945734"/>
    <lineage>
        <taxon>Bacteria</taxon>
        <taxon>Bacillati</taxon>
        <taxon>Cyanobacteriota</taxon>
        <taxon>Cyanophyceae</taxon>
        <taxon>Pleurocapsales</taxon>
        <taxon>Hyellaceae</taxon>
        <taxon>Hyella</taxon>
    </lineage>
</organism>
<name>A0A563VUY3_9CYAN</name>
<dbReference type="Proteomes" id="UP000320055">
    <property type="component" value="Unassembled WGS sequence"/>
</dbReference>
<evidence type="ECO:0000313" key="3">
    <source>
        <dbReference type="Proteomes" id="UP000320055"/>
    </source>
</evidence>
<sequence length="47" mass="5168">MTGVTPSFKPSSESINNRIGRRTKVADEATKDWIRVCQGTKSLSAEN</sequence>
<reference evidence="2 3" key="1">
    <citation type="submission" date="2019-01" db="EMBL/GenBank/DDBJ databases">
        <authorList>
            <person name="Brito A."/>
        </authorList>
    </citation>
    <scope>NUCLEOTIDE SEQUENCE [LARGE SCALE GENOMIC DNA]</scope>
    <source>
        <strain evidence="2">1</strain>
    </source>
</reference>
<evidence type="ECO:0000256" key="1">
    <source>
        <dbReference type="SAM" id="MobiDB-lite"/>
    </source>
</evidence>